<dbReference type="Pfam" id="PF13672">
    <property type="entry name" value="PP2C_2"/>
    <property type="match status" value="1"/>
</dbReference>
<dbReference type="CDD" id="cd14014">
    <property type="entry name" value="STKc_PknB_like"/>
    <property type="match status" value="1"/>
</dbReference>
<dbReference type="OrthoDB" id="9801841at2"/>
<dbReference type="PROSITE" id="PS50011">
    <property type="entry name" value="PROTEIN_KINASE_DOM"/>
    <property type="match status" value="1"/>
</dbReference>
<dbReference type="Gene3D" id="1.10.510.10">
    <property type="entry name" value="Transferase(Phosphotransferase) domain 1"/>
    <property type="match status" value="1"/>
</dbReference>
<dbReference type="RefSeq" id="WP_070174464.1">
    <property type="nucleotide sequence ID" value="NZ_BMJR01000004.1"/>
</dbReference>
<feature type="domain" description="Protein kinase" evidence="2">
    <location>
        <begin position="269"/>
        <end position="552"/>
    </location>
</feature>
<feature type="transmembrane region" description="Helical" evidence="1">
    <location>
        <begin position="553"/>
        <end position="573"/>
    </location>
</feature>
<evidence type="ECO:0000313" key="5">
    <source>
        <dbReference type="Proteomes" id="UP000176037"/>
    </source>
</evidence>
<dbReference type="GO" id="GO:0005737">
    <property type="term" value="C:cytoplasm"/>
    <property type="evidence" value="ECO:0007669"/>
    <property type="project" value="TreeGrafter"/>
</dbReference>
<feature type="domain" description="PPM-type phosphatase" evidence="3">
    <location>
        <begin position="5"/>
        <end position="236"/>
    </location>
</feature>
<dbReference type="SMART" id="SM00332">
    <property type="entry name" value="PP2Cc"/>
    <property type="match status" value="1"/>
</dbReference>
<dbReference type="Gene3D" id="3.60.40.10">
    <property type="entry name" value="PPM-type phosphatase domain"/>
    <property type="match status" value="1"/>
</dbReference>
<dbReference type="SMART" id="SM00220">
    <property type="entry name" value="S_TKc"/>
    <property type="match status" value="1"/>
</dbReference>
<keyword evidence="5" id="KW-1185">Reference proteome</keyword>
<proteinExistence type="predicted"/>
<dbReference type="PROSITE" id="PS51746">
    <property type="entry name" value="PPM_2"/>
    <property type="match status" value="1"/>
</dbReference>
<dbReference type="Gene3D" id="3.30.200.20">
    <property type="entry name" value="Phosphorylase Kinase, domain 1"/>
    <property type="match status" value="1"/>
</dbReference>
<evidence type="ECO:0008006" key="6">
    <source>
        <dbReference type="Google" id="ProtNLM"/>
    </source>
</evidence>
<evidence type="ECO:0000313" key="4">
    <source>
        <dbReference type="EMBL" id="OFI36353.1"/>
    </source>
</evidence>
<dbReference type="PANTHER" id="PTHR24361">
    <property type="entry name" value="MITOGEN-ACTIVATED KINASE KINASE KINASE"/>
    <property type="match status" value="1"/>
</dbReference>
<dbReference type="GO" id="GO:0004674">
    <property type="term" value="F:protein serine/threonine kinase activity"/>
    <property type="evidence" value="ECO:0007669"/>
    <property type="project" value="TreeGrafter"/>
</dbReference>
<protein>
    <recommendedName>
        <fullName evidence="6">Protein kinase</fullName>
    </recommendedName>
</protein>
<dbReference type="SUPFAM" id="SSF56112">
    <property type="entry name" value="Protein kinase-like (PK-like)"/>
    <property type="match status" value="1"/>
</dbReference>
<dbReference type="GO" id="GO:0006974">
    <property type="term" value="P:DNA damage response"/>
    <property type="evidence" value="ECO:0007669"/>
    <property type="project" value="TreeGrafter"/>
</dbReference>
<comment type="caution">
    <text evidence="4">The sequence shown here is derived from an EMBL/GenBank/DDBJ whole genome shotgun (WGS) entry which is preliminary data.</text>
</comment>
<dbReference type="SUPFAM" id="SSF81606">
    <property type="entry name" value="PP2C-like"/>
    <property type="match status" value="1"/>
</dbReference>
<dbReference type="InterPro" id="IPR001932">
    <property type="entry name" value="PPM-type_phosphatase-like_dom"/>
</dbReference>
<evidence type="ECO:0000259" key="3">
    <source>
        <dbReference type="PROSITE" id="PS51746"/>
    </source>
</evidence>
<dbReference type="SMART" id="SM00331">
    <property type="entry name" value="PP2C_SIG"/>
    <property type="match status" value="1"/>
</dbReference>
<dbReference type="Proteomes" id="UP000176037">
    <property type="component" value="Unassembled WGS sequence"/>
</dbReference>
<organism evidence="4 5">
    <name type="scientific">Alteromonas lipolytica</name>
    <dbReference type="NCBI Taxonomy" id="1856405"/>
    <lineage>
        <taxon>Bacteria</taxon>
        <taxon>Pseudomonadati</taxon>
        <taxon>Pseudomonadota</taxon>
        <taxon>Gammaproteobacteria</taxon>
        <taxon>Alteromonadales</taxon>
        <taxon>Alteromonadaceae</taxon>
        <taxon>Alteromonas/Salinimonas group</taxon>
        <taxon>Alteromonas</taxon>
    </lineage>
</organism>
<dbReference type="InterPro" id="IPR008266">
    <property type="entry name" value="Tyr_kinase_AS"/>
</dbReference>
<evidence type="ECO:0000256" key="1">
    <source>
        <dbReference type="SAM" id="Phobius"/>
    </source>
</evidence>
<dbReference type="Pfam" id="PF00069">
    <property type="entry name" value="Pkinase"/>
    <property type="match status" value="1"/>
</dbReference>
<dbReference type="PANTHER" id="PTHR24361:SF613">
    <property type="entry name" value="NUCLEAR RECEPTOR-BINDING PROTEIN-RELATED"/>
    <property type="match status" value="1"/>
</dbReference>
<dbReference type="InterPro" id="IPR036457">
    <property type="entry name" value="PPM-type-like_dom_sf"/>
</dbReference>
<keyword evidence="1" id="KW-0472">Membrane</keyword>
<accession>A0A1E8FLP4</accession>
<dbReference type="EMBL" id="MJIC01000001">
    <property type="protein sequence ID" value="OFI36353.1"/>
    <property type="molecule type" value="Genomic_DNA"/>
</dbReference>
<dbReference type="STRING" id="1856405.BFC17_00290"/>
<reference evidence="4 5" key="1">
    <citation type="submission" date="2016-09" db="EMBL/GenBank/DDBJ databases">
        <title>Alteromonas lipolytica, a new species isolated from sea water.</title>
        <authorList>
            <person name="Wu Y.-H."/>
            <person name="Cheng H."/>
            <person name="Xu X.-W."/>
        </authorList>
    </citation>
    <scope>NUCLEOTIDE SEQUENCE [LARGE SCALE GENOMIC DNA]</scope>
    <source>
        <strain evidence="4 5">JW12</strain>
    </source>
</reference>
<dbReference type="AlphaFoldDB" id="A0A1E8FLP4"/>
<dbReference type="InterPro" id="IPR000719">
    <property type="entry name" value="Prot_kinase_dom"/>
</dbReference>
<sequence>MPEVSWGAFSSKGLKHINQDCHSVTVPDFSRSARRSVIAAVADGISSSQVSQYASELAVNEFVRDYLNSSDVWSPRRAAELVLRTLNTRLYIKSQHSPYRENPDKGYVCTFSAVILCGDQAVLLHCGDSSIYHIRENKITLCTKEHRQVGDGGKTYLSNALGIKPELDVDVSVMGVSTGDTFVIMTDGIAETVRPEDWQMALGKFSADLHECCAHIADMALNDGCNDNLTVAVVQVDSISPTQSPAYSTAGYLPFITSTLATGTVIDNWEILRQLSATDRSIVYLAAHIKTQQKAVIKIPAVSMQDSPGFLDEMIKEEWVAVKVSHPHLLAGWPDIGLGEFKRTSFYIVMDYKPGCSLRQWRDDNGAPSLGQWRDWATQLVGALTALHRKEILHQDIRPENVLIDDKGRLTLIDYGAASLSGHNLSAATEQLLIPGDLLFAAPEYFVGLWPDERSEQFSLAILLYYLLSGEYPYDAEVAKKQNYSGLLKLRYKSLIQRNIAVPVWVDAALKRACHPLIAKRYESLSEFLYDLHHPNPAYSGTLPFIERNPVRVWQGISAVLAVMVIALSVMLFGQA</sequence>
<keyword evidence="1" id="KW-1133">Transmembrane helix</keyword>
<name>A0A1E8FLP4_9ALTE</name>
<dbReference type="PROSITE" id="PS00109">
    <property type="entry name" value="PROTEIN_KINASE_TYR"/>
    <property type="match status" value="1"/>
</dbReference>
<keyword evidence="1" id="KW-0812">Transmembrane</keyword>
<dbReference type="InterPro" id="IPR053235">
    <property type="entry name" value="Ser_Thr_kinase"/>
</dbReference>
<dbReference type="CDD" id="cd00143">
    <property type="entry name" value="PP2Cc"/>
    <property type="match status" value="1"/>
</dbReference>
<gene>
    <name evidence="4" type="ORF">BFC17_00290</name>
</gene>
<dbReference type="GO" id="GO:0005524">
    <property type="term" value="F:ATP binding"/>
    <property type="evidence" value="ECO:0007669"/>
    <property type="project" value="InterPro"/>
</dbReference>
<evidence type="ECO:0000259" key="2">
    <source>
        <dbReference type="PROSITE" id="PS50011"/>
    </source>
</evidence>
<dbReference type="InterPro" id="IPR011009">
    <property type="entry name" value="Kinase-like_dom_sf"/>
</dbReference>